<dbReference type="AlphaFoldDB" id="A0A934T0J5"/>
<evidence type="ECO:0000256" key="1">
    <source>
        <dbReference type="SAM" id="MobiDB-lite"/>
    </source>
</evidence>
<proteinExistence type="predicted"/>
<comment type="caution">
    <text evidence="2">The sequence shown here is derived from an EMBL/GenBank/DDBJ whole genome shotgun (WGS) entry which is preliminary data.</text>
</comment>
<feature type="region of interest" description="Disordered" evidence="1">
    <location>
        <begin position="1"/>
        <end position="73"/>
    </location>
</feature>
<reference evidence="2" key="1">
    <citation type="submission" date="2021-01" db="EMBL/GenBank/DDBJ databases">
        <title>Genome sequence of strain Noviherbaspirillum sp. DKR-6.</title>
        <authorList>
            <person name="Chaudhary D.K."/>
        </authorList>
    </citation>
    <scope>NUCLEOTIDE SEQUENCE</scope>
    <source>
        <strain evidence="2">DKR-6</strain>
    </source>
</reference>
<evidence type="ECO:0000313" key="3">
    <source>
        <dbReference type="Proteomes" id="UP000622890"/>
    </source>
</evidence>
<feature type="compositionally biased region" description="Polar residues" evidence="1">
    <location>
        <begin position="37"/>
        <end position="46"/>
    </location>
</feature>
<gene>
    <name evidence="2" type="ORF">JJB74_31910</name>
</gene>
<dbReference type="EMBL" id="JAEPBG010000043">
    <property type="protein sequence ID" value="MBK4739222.1"/>
    <property type="molecule type" value="Genomic_DNA"/>
</dbReference>
<name>A0A934T0J5_9BURK</name>
<evidence type="ECO:0000313" key="2">
    <source>
        <dbReference type="EMBL" id="MBK4739222.1"/>
    </source>
</evidence>
<evidence type="ECO:0008006" key="4">
    <source>
        <dbReference type="Google" id="ProtNLM"/>
    </source>
</evidence>
<keyword evidence="3" id="KW-1185">Reference proteome</keyword>
<sequence>MNTPIRSNPVGILNTDDDDDLVPAPTPRPKLSKEQSEQIARQQGFSQGLPATAAPAPRKQRRHTTGRNQQVNVKATAETVERFNRIADELGVPLGEVLARALDALEKAAR</sequence>
<dbReference type="Proteomes" id="UP000622890">
    <property type="component" value="Unassembled WGS sequence"/>
</dbReference>
<accession>A0A934T0J5</accession>
<organism evidence="2 3">
    <name type="scientific">Noviherbaspirillum pedocola</name>
    <dbReference type="NCBI Taxonomy" id="2801341"/>
    <lineage>
        <taxon>Bacteria</taxon>
        <taxon>Pseudomonadati</taxon>
        <taxon>Pseudomonadota</taxon>
        <taxon>Betaproteobacteria</taxon>
        <taxon>Burkholderiales</taxon>
        <taxon>Oxalobacteraceae</taxon>
        <taxon>Noviherbaspirillum</taxon>
    </lineage>
</organism>
<dbReference type="RefSeq" id="WP_200598592.1">
    <property type="nucleotide sequence ID" value="NZ_JAEPBG010000043.1"/>
</dbReference>
<protein>
    <recommendedName>
        <fullName evidence="4">Stability/partitioning determinant</fullName>
    </recommendedName>
</protein>